<feature type="compositionally biased region" description="Basic and acidic residues" evidence="1">
    <location>
        <begin position="66"/>
        <end position="88"/>
    </location>
</feature>
<evidence type="ECO:0000256" key="1">
    <source>
        <dbReference type="SAM" id="MobiDB-lite"/>
    </source>
</evidence>
<protein>
    <submittedName>
        <fullName evidence="2">Uncharacterized protein</fullName>
    </submittedName>
</protein>
<keyword evidence="3" id="KW-1185">Reference proteome</keyword>
<feature type="region of interest" description="Disordered" evidence="1">
    <location>
        <begin position="39"/>
        <end position="88"/>
    </location>
</feature>
<evidence type="ECO:0000313" key="3">
    <source>
        <dbReference type="Proteomes" id="UP000189933"/>
    </source>
</evidence>
<dbReference type="EMBL" id="FUXM01000010">
    <property type="protein sequence ID" value="SJZ87767.1"/>
    <property type="molecule type" value="Genomic_DNA"/>
</dbReference>
<feature type="compositionally biased region" description="Polar residues" evidence="1">
    <location>
        <begin position="49"/>
        <end position="58"/>
    </location>
</feature>
<proteinExistence type="predicted"/>
<dbReference type="AlphaFoldDB" id="A0A1T4P8W5"/>
<name>A0A1T4P8W5_9FIRM</name>
<sequence>MSIKPVDMQNTFIKVQEVSKIQQTELAARQQANQEFSAQLDKQTRNVKQKIQASSKTLGSRVRKKTEKDKEKQEEREEGKKEHLDILV</sequence>
<accession>A0A1T4P8W5</accession>
<dbReference type="Proteomes" id="UP000189933">
    <property type="component" value="Unassembled WGS sequence"/>
</dbReference>
<dbReference type="RefSeq" id="WP_078665265.1">
    <property type="nucleotide sequence ID" value="NZ_FUXM01000010.1"/>
</dbReference>
<evidence type="ECO:0000313" key="2">
    <source>
        <dbReference type="EMBL" id="SJZ87767.1"/>
    </source>
</evidence>
<reference evidence="3" key="1">
    <citation type="submission" date="2017-02" db="EMBL/GenBank/DDBJ databases">
        <authorList>
            <person name="Varghese N."/>
            <person name="Submissions S."/>
        </authorList>
    </citation>
    <scope>NUCLEOTIDE SEQUENCE [LARGE SCALE GENOMIC DNA]</scope>
    <source>
        <strain evidence="3">DSM 16521</strain>
    </source>
</reference>
<organism evidence="2 3">
    <name type="scientific">Carboxydocella sporoproducens DSM 16521</name>
    <dbReference type="NCBI Taxonomy" id="1121270"/>
    <lineage>
        <taxon>Bacteria</taxon>
        <taxon>Bacillati</taxon>
        <taxon>Bacillota</taxon>
        <taxon>Clostridia</taxon>
        <taxon>Eubacteriales</taxon>
        <taxon>Clostridiales Family XVI. Incertae Sedis</taxon>
        <taxon>Carboxydocella</taxon>
    </lineage>
</organism>
<gene>
    <name evidence="2" type="ORF">SAMN02745885_01183</name>
</gene>